<feature type="domain" description="YrdC-like" evidence="15">
    <location>
        <begin position="15"/>
        <end position="201"/>
    </location>
</feature>
<proteinExistence type="inferred from homology"/>
<evidence type="ECO:0000256" key="14">
    <source>
        <dbReference type="PIRSR" id="PIRSR004930-1"/>
    </source>
</evidence>
<evidence type="ECO:0000256" key="10">
    <source>
        <dbReference type="ARBA" id="ARBA00022840"/>
    </source>
</evidence>
<dbReference type="Pfam" id="PF01300">
    <property type="entry name" value="Sua5_yciO_yrdC"/>
    <property type="match status" value="1"/>
</dbReference>
<feature type="binding site" evidence="14">
    <location>
        <position position="64"/>
    </location>
    <ligand>
        <name>ATP</name>
        <dbReference type="ChEBI" id="CHEBI:30616"/>
    </ligand>
</feature>
<feature type="binding site" evidence="14">
    <location>
        <position position="60"/>
    </location>
    <ligand>
        <name>ATP</name>
        <dbReference type="ChEBI" id="CHEBI:30616"/>
    </ligand>
</feature>
<keyword evidence="10 13" id="KW-0067">ATP-binding</keyword>
<dbReference type="InterPro" id="IPR038385">
    <property type="entry name" value="Sua5/YwlC_C"/>
</dbReference>
<dbReference type="InterPro" id="IPR006070">
    <property type="entry name" value="Sua5-like_dom"/>
</dbReference>
<dbReference type="PIRSF" id="PIRSF004930">
    <property type="entry name" value="Tln_factor_SUA5"/>
    <property type="match status" value="1"/>
</dbReference>
<dbReference type="SUPFAM" id="SSF55821">
    <property type="entry name" value="YrdC/RibB"/>
    <property type="match status" value="1"/>
</dbReference>
<feature type="binding site" evidence="14">
    <location>
        <position position="143"/>
    </location>
    <ligand>
        <name>L-threonine</name>
        <dbReference type="ChEBI" id="CHEBI:57926"/>
    </ligand>
</feature>
<evidence type="ECO:0000313" key="16">
    <source>
        <dbReference type="EMBL" id="PHU38054.1"/>
    </source>
</evidence>
<comment type="similarity">
    <text evidence="2 13">Belongs to the SUA5 family.</text>
</comment>
<protein>
    <recommendedName>
        <fullName evidence="4 13">Threonylcarbamoyl-AMP synthase</fullName>
        <shortName evidence="13">TC-AMP synthase</shortName>
        <ecNumber evidence="3 13">2.7.7.87</ecNumber>
    </recommendedName>
    <alternativeName>
        <fullName evidence="11 13">L-threonylcarbamoyladenylate synthase</fullName>
    </alternativeName>
</protein>
<dbReference type="InterPro" id="IPR010923">
    <property type="entry name" value="T(6)A37_SUA5"/>
</dbReference>
<dbReference type="Gene3D" id="3.90.870.10">
    <property type="entry name" value="DHBP synthase"/>
    <property type="match status" value="1"/>
</dbReference>
<dbReference type="Gene3D" id="3.40.50.11030">
    <property type="entry name" value="Threonylcarbamoyl-AMP synthase, C-terminal domain"/>
    <property type="match status" value="1"/>
</dbReference>
<organism evidence="16 17">
    <name type="scientific">Agathobacter ruminis</name>
    <dbReference type="NCBI Taxonomy" id="1712665"/>
    <lineage>
        <taxon>Bacteria</taxon>
        <taxon>Bacillati</taxon>
        <taxon>Bacillota</taxon>
        <taxon>Clostridia</taxon>
        <taxon>Lachnospirales</taxon>
        <taxon>Lachnospiraceae</taxon>
        <taxon>Agathobacter</taxon>
    </lineage>
</organism>
<dbReference type="EC" id="2.7.7.87" evidence="3 13"/>
<feature type="binding site" evidence="14">
    <location>
        <position position="183"/>
    </location>
    <ligand>
        <name>L-threonine</name>
        <dbReference type="ChEBI" id="CHEBI:57926"/>
    </ligand>
</feature>
<feature type="binding site" evidence="14">
    <location>
        <position position="69"/>
    </location>
    <ligand>
        <name>L-threonine</name>
        <dbReference type="ChEBI" id="CHEBI:57926"/>
    </ligand>
</feature>
<evidence type="ECO:0000256" key="2">
    <source>
        <dbReference type="ARBA" id="ARBA00007663"/>
    </source>
</evidence>
<dbReference type="FunFam" id="3.90.870.10:FF:000009">
    <property type="entry name" value="Threonylcarbamoyl-AMP synthase, putative"/>
    <property type="match status" value="1"/>
</dbReference>
<keyword evidence="7 13" id="KW-0819">tRNA processing</keyword>
<feature type="binding site" evidence="14">
    <location>
        <position position="37"/>
    </location>
    <ligand>
        <name>L-threonine</name>
        <dbReference type="ChEBI" id="CHEBI:57926"/>
    </ligand>
</feature>
<dbReference type="PANTHER" id="PTHR17490:SF16">
    <property type="entry name" value="THREONYLCARBAMOYL-AMP SYNTHASE"/>
    <property type="match status" value="1"/>
</dbReference>
<keyword evidence="5 13" id="KW-0963">Cytoplasm</keyword>
<evidence type="ECO:0000256" key="3">
    <source>
        <dbReference type="ARBA" id="ARBA00012584"/>
    </source>
</evidence>
<dbReference type="GO" id="GO:0006450">
    <property type="term" value="P:regulation of translational fidelity"/>
    <property type="evidence" value="ECO:0007669"/>
    <property type="project" value="TreeGrafter"/>
</dbReference>
<dbReference type="GO" id="GO:0061710">
    <property type="term" value="F:L-threonylcarbamoyladenylate synthase"/>
    <property type="evidence" value="ECO:0007669"/>
    <property type="project" value="UniProtKB-EC"/>
</dbReference>
<dbReference type="InterPro" id="IPR005145">
    <property type="entry name" value="Sua5_C"/>
</dbReference>
<evidence type="ECO:0000256" key="12">
    <source>
        <dbReference type="ARBA" id="ARBA00048366"/>
    </source>
</evidence>
<comment type="function">
    <text evidence="13">Required for the formation of a threonylcarbamoyl group on adenosine at position 37 (t(6)A37) in tRNAs that read codons beginning with adenine.</text>
</comment>
<comment type="catalytic activity">
    <reaction evidence="12 13">
        <text>L-threonine + hydrogencarbonate + ATP = L-threonylcarbamoyladenylate + diphosphate + H2O</text>
        <dbReference type="Rhea" id="RHEA:36407"/>
        <dbReference type="ChEBI" id="CHEBI:15377"/>
        <dbReference type="ChEBI" id="CHEBI:17544"/>
        <dbReference type="ChEBI" id="CHEBI:30616"/>
        <dbReference type="ChEBI" id="CHEBI:33019"/>
        <dbReference type="ChEBI" id="CHEBI:57926"/>
        <dbReference type="ChEBI" id="CHEBI:73682"/>
        <dbReference type="EC" id="2.7.7.87"/>
    </reaction>
</comment>
<dbReference type="NCBIfam" id="TIGR00057">
    <property type="entry name" value="L-threonylcarbamoyladenylate synthase"/>
    <property type="match status" value="1"/>
</dbReference>
<evidence type="ECO:0000256" key="4">
    <source>
        <dbReference type="ARBA" id="ARBA00015492"/>
    </source>
</evidence>
<dbReference type="Pfam" id="PF03481">
    <property type="entry name" value="Sua5_C"/>
    <property type="match status" value="1"/>
</dbReference>
<reference evidence="16 17" key="1">
    <citation type="submission" date="2017-10" db="EMBL/GenBank/DDBJ databases">
        <title>Resolving the taxonomy of Roseburia spp., Eubacterium rectale and Agathobacter spp. through phylogenomic analysis.</title>
        <authorList>
            <person name="Sheridan P.O."/>
            <person name="Walker A.W."/>
            <person name="Duncan S.H."/>
            <person name="Scott K.P."/>
            <person name="Toole P.W.O."/>
            <person name="Luis P."/>
            <person name="Flint H.J."/>
        </authorList>
    </citation>
    <scope>NUCLEOTIDE SEQUENCE [LARGE SCALE GENOMIC DNA]</scope>
    <source>
        <strain evidence="16 17">JK623</strain>
    </source>
</reference>
<dbReference type="GO" id="GO:0008033">
    <property type="term" value="P:tRNA processing"/>
    <property type="evidence" value="ECO:0007669"/>
    <property type="project" value="UniProtKB-KW"/>
</dbReference>
<comment type="caution">
    <text evidence="16">The sequence shown here is derived from an EMBL/GenBank/DDBJ whole genome shotgun (WGS) entry which is preliminary data.</text>
</comment>
<dbReference type="AlphaFoldDB" id="A0A2G3E475"/>
<evidence type="ECO:0000256" key="9">
    <source>
        <dbReference type="ARBA" id="ARBA00022741"/>
    </source>
</evidence>
<feature type="binding site" evidence="14">
    <location>
        <position position="145"/>
    </location>
    <ligand>
        <name>ATP</name>
        <dbReference type="ChEBI" id="CHEBI:30616"/>
    </ligand>
</feature>
<dbReference type="InterPro" id="IPR050156">
    <property type="entry name" value="TC-AMP_synthase_SUA5"/>
</dbReference>
<dbReference type="RefSeq" id="WP_099385854.1">
    <property type="nucleotide sequence ID" value="NZ_JANSWH010000070.1"/>
</dbReference>
<sequence>METKYITVDAGQPDEEAMQIAADLIAAGELVAFPTETVYGLGGNALDPTASARIYAAKGRPSDNPLIVHIAEYSDLLRVGKQVPEDAKKLADAFWPGPLTMIVQKSDEVPYATTGGLDTVAVRMPNHAVALELIKRSGCLIAAPSANTSGRPSPTEGAHVREDLSGKIAMILDAGPVGIGIESTIIDLTEDTPMVLRPGYITPAMLSKVLGKEVIIDPGIIAADDTRKPKAPGMKYKHYAPKGNLVLVEGATEAVIAEINRRTSRNRIEGKRTIVIATEETKSRYEADTVLSIGEREDEESIARHLYGILRTCDSLNAQEIYSESFATPKMGQAIMNRLLKAAGHEVIRVSE</sequence>
<evidence type="ECO:0000256" key="13">
    <source>
        <dbReference type="PIRNR" id="PIRNR004930"/>
    </source>
</evidence>
<keyword evidence="6 13" id="KW-0808">Transferase</keyword>
<evidence type="ECO:0000256" key="6">
    <source>
        <dbReference type="ARBA" id="ARBA00022679"/>
    </source>
</evidence>
<keyword evidence="9 13" id="KW-0547">Nucleotide-binding</keyword>
<dbReference type="InterPro" id="IPR017945">
    <property type="entry name" value="DHBP_synth_RibB-like_a/b_dom"/>
</dbReference>
<feature type="binding site" evidence="14">
    <location>
        <position position="119"/>
    </location>
    <ligand>
        <name>ATP</name>
        <dbReference type="ChEBI" id="CHEBI:30616"/>
    </ligand>
</feature>
<evidence type="ECO:0000256" key="8">
    <source>
        <dbReference type="ARBA" id="ARBA00022695"/>
    </source>
</evidence>
<dbReference type="GO" id="GO:0005524">
    <property type="term" value="F:ATP binding"/>
    <property type="evidence" value="ECO:0007669"/>
    <property type="project" value="UniProtKB-UniRule"/>
</dbReference>
<keyword evidence="17" id="KW-1185">Reference proteome</keyword>
<name>A0A2G3E475_9FIRM</name>
<dbReference type="GO" id="GO:0005737">
    <property type="term" value="C:cytoplasm"/>
    <property type="evidence" value="ECO:0007669"/>
    <property type="project" value="UniProtKB-SubCell"/>
</dbReference>
<dbReference type="GO" id="GO:0000049">
    <property type="term" value="F:tRNA binding"/>
    <property type="evidence" value="ECO:0007669"/>
    <property type="project" value="TreeGrafter"/>
</dbReference>
<feature type="binding site" evidence="14">
    <location>
        <position position="153"/>
    </location>
    <ligand>
        <name>ATP</name>
        <dbReference type="ChEBI" id="CHEBI:30616"/>
    </ligand>
</feature>
<comment type="subcellular location">
    <subcellularLocation>
        <location evidence="1 13">Cytoplasm</location>
    </subcellularLocation>
</comment>
<keyword evidence="8 13" id="KW-0548">Nucleotidyltransferase</keyword>
<gene>
    <name evidence="16" type="ORF">CSX02_04885</name>
</gene>
<feature type="binding site" evidence="14">
    <location>
        <position position="197"/>
    </location>
    <ligand>
        <name>ATP</name>
        <dbReference type="ChEBI" id="CHEBI:30616"/>
    </ligand>
</feature>
<dbReference type="EMBL" id="PDYG01000018">
    <property type="protein sequence ID" value="PHU38054.1"/>
    <property type="molecule type" value="Genomic_DNA"/>
</dbReference>
<dbReference type="GO" id="GO:0003725">
    <property type="term" value="F:double-stranded RNA binding"/>
    <property type="evidence" value="ECO:0007669"/>
    <property type="project" value="UniProtKB-UniRule"/>
</dbReference>
<evidence type="ECO:0000256" key="1">
    <source>
        <dbReference type="ARBA" id="ARBA00004496"/>
    </source>
</evidence>
<evidence type="ECO:0000256" key="11">
    <source>
        <dbReference type="ARBA" id="ARBA00029774"/>
    </source>
</evidence>
<evidence type="ECO:0000313" key="17">
    <source>
        <dbReference type="Proteomes" id="UP000224563"/>
    </source>
</evidence>
<dbReference type="PANTHER" id="PTHR17490">
    <property type="entry name" value="SUA5"/>
    <property type="match status" value="1"/>
</dbReference>
<dbReference type="Proteomes" id="UP000224563">
    <property type="component" value="Unassembled WGS sequence"/>
</dbReference>
<accession>A0A2G3E475</accession>
<evidence type="ECO:0000256" key="5">
    <source>
        <dbReference type="ARBA" id="ARBA00022490"/>
    </source>
</evidence>
<evidence type="ECO:0000259" key="15">
    <source>
        <dbReference type="PROSITE" id="PS51163"/>
    </source>
</evidence>
<evidence type="ECO:0000256" key="7">
    <source>
        <dbReference type="ARBA" id="ARBA00022694"/>
    </source>
</evidence>
<dbReference type="PROSITE" id="PS51163">
    <property type="entry name" value="YRDC"/>
    <property type="match status" value="1"/>
</dbReference>
<feature type="binding site" evidence="14">
    <location>
        <position position="239"/>
    </location>
    <ligand>
        <name>ATP</name>
        <dbReference type="ChEBI" id="CHEBI:30616"/>
    </ligand>
</feature>
<feature type="binding site" evidence="14">
    <location>
        <position position="123"/>
    </location>
    <ligand>
        <name>L-threonine</name>
        <dbReference type="ChEBI" id="CHEBI:57926"/>
    </ligand>
</feature>
<reference evidence="16 17" key="2">
    <citation type="submission" date="2017-10" db="EMBL/GenBank/DDBJ databases">
        <authorList>
            <person name="Banno H."/>
            <person name="Chua N.-H."/>
        </authorList>
    </citation>
    <scope>NUCLEOTIDE SEQUENCE [LARGE SCALE GENOMIC DNA]</scope>
    <source>
        <strain evidence="16 17">JK623</strain>
    </source>
</reference>